<sequence>MENNASEAWLFFGSDDHASAAANLFSLVASCKLHHLDPEAYLADVIRVMPYWPRGRYLELAPRYWARTRARLVAEEMKLPLGPITVPPPLPAEEQRATS</sequence>
<evidence type="ECO:0000313" key="3">
    <source>
        <dbReference type="Proteomes" id="UP000295497"/>
    </source>
</evidence>
<evidence type="ECO:0000313" key="2">
    <source>
        <dbReference type="EMBL" id="AUX37891.1"/>
    </source>
</evidence>
<reference evidence="2 3" key="1">
    <citation type="submission" date="2015-09" db="EMBL/GenBank/DDBJ databases">
        <title>Sorangium comparison.</title>
        <authorList>
            <person name="Zaburannyi N."/>
            <person name="Bunk B."/>
            <person name="Overmann J."/>
            <person name="Mueller R."/>
        </authorList>
    </citation>
    <scope>NUCLEOTIDE SEQUENCE [LARGE SCALE GENOMIC DNA]</scope>
    <source>
        <strain evidence="2 3">So ce836</strain>
    </source>
</reference>
<dbReference type="Pfam" id="PF13817">
    <property type="entry name" value="DDE_Tnp_IS66_C"/>
    <property type="match status" value="1"/>
</dbReference>
<dbReference type="EMBL" id="CP012672">
    <property type="protein sequence ID" value="AUX37891.1"/>
    <property type="molecule type" value="Genomic_DNA"/>
</dbReference>
<dbReference type="InterPro" id="IPR039552">
    <property type="entry name" value="IS66_C"/>
</dbReference>
<gene>
    <name evidence="2" type="ORF">SOCE836_101290</name>
</gene>
<dbReference type="Proteomes" id="UP000295497">
    <property type="component" value="Chromosome"/>
</dbReference>
<accession>A0A4P2R5G2</accession>
<dbReference type="AlphaFoldDB" id="A0A4P2R5G2"/>
<evidence type="ECO:0000259" key="1">
    <source>
        <dbReference type="Pfam" id="PF13817"/>
    </source>
</evidence>
<proteinExistence type="predicted"/>
<organism evidence="2 3">
    <name type="scientific">Sorangium cellulosum</name>
    <name type="common">Polyangium cellulosum</name>
    <dbReference type="NCBI Taxonomy" id="56"/>
    <lineage>
        <taxon>Bacteria</taxon>
        <taxon>Pseudomonadati</taxon>
        <taxon>Myxococcota</taxon>
        <taxon>Polyangia</taxon>
        <taxon>Polyangiales</taxon>
        <taxon>Polyangiaceae</taxon>
        <taxon>Sorangium</taxon>
    </lineage>
</organism>
<protein>
    <recommendedName>
        <fullName evidence="1">Transposase IS66 C-terminal domain-containing protein</fullName>
    </recommendedName>
</protein>
<feature type="domain" description="Transposase IS66 C-terminal" evidence="1">
    <location>
        <begin position="26"/>
        <end position="62"/>
    </location>
</feature>
<name>A0A4P2R5G2_SORCE</name>